<name>A0A9W8ATM8_9FUNG</name>
<comment type="caution">
    <text evidence="2">The sequence shown here is derived from an EMBL/GenBank/DDBJ whole genome shotgun (WGS) entry which is preliminary data.</text>
</comment>
<sequence>RIAATLTSDLKDPPRRRHFLEPCQTEDNSVPLVETLCKLPTRFRNAVFVKRGSFVIADLGTLDGSTKVGGEIQHVLYPKQIEHIKQQGLWPLAFTAAKPVDESGYDIYSDIPQENPNHAHYNNVEDVTDSDSDTDTDTDTESDT</sequence>
<reference evidence="2" key="1">
    <citation type="submission" date="2022-07" db="EMBL/GenBank/DDBJ databases">
        <title>Phylogenomic reconstructions and comparative analyses of Kickxellomycotina fungi.</title>
        <authorList>
            <person name="Reynolds N.K."/>
            <person name="Stajich J.E."/>
            <person name="Barry K."/>
            <person name="Grigoriev I.V."/>
            <person name="Crous P."/>
            <person name="Smith M.E."/>
        </authorList>
    </citation>
    <scope>NUCLEOTIDE SEQUENCE</scope>
    <source>
        <strain evidence="2">RSA 1196</strain>
    </source>
</reference>
<dbReference type="Gene3D" id="2.40.50.140">
    <property type="entry name" value="Nucleic acid-binding proteins"/>
    <property type="match status" value="1"/>
</dbReference>
<dbReference type="AlphaFoldDB" id="A0A9W8ATM8"/>
<dbReference type="PANTHER" id="PTHR21641:SF0">
    <property type="entry name" value="RNA-BINDING PROTEIN EIF1AD-RELATED"/>
    <property type="match status" value="1"/>
</dbReference>
<organism evidence="2 3">
    <name type="scientific">Dispira parvispora</name>
    <dbReference type="NCBI Taxonomy" id="1520584"/>
    <lineage>
        <taxon>Eukaryota</taxon>
        <taxon>Fungi</taxon>
        <taxon>Fungi incertae sedis</taxon>
        <taxon>Zoopagomycota</taxon>
        <taxon>Kickxellomycotina</taxon>
        <taxon>Dimargaritomycetes</taxon>
        <taxon>Dimargaritales</taxon>
        <taxon>Dimargaritaceae</taxon>
        <taxon>Dispira</taxon>
    </lineage>
</organism>
<evidence type="ECO:0000313" key="3">
    <source>
        <dbReference type="Proteomes" id="UP001150925"/>
    </source>
</evidence>
<keyword evidence="3" id="KW-1185">Reference proteome</keyword>
<dbReference type="InterPro" id="IPR012340">
    <property type="entry name" value="NA-bd_OB-fold"/>
</dbReference>
<dbReference type="InterPro" id="IPR039294">
    <property type="entry name" value="EIF1AD"/>
</dbReference>
<dbReference type="GO" id="GO:0005634">
    <property type="term" value="C:nucleus"/>
    <property type="evidence" value="ECO:0007669"/>
    <property type="project" value="TreeGrafter"/>
</dbReference>
<feature type="region of interest" description="Disordered" evidence="1">
    <location>
        <begin position="104"/>
        <end position="144"/>
    </location>
</feature>
<proteinExistence type="predicted"/>
<accession>A0A9W8ATM8</accession>
<dbReference type="PANTHER" id="PTHR21641">
    <property type="entry name" value="TRANSLATION INITIATION FACTOR-RELATED"/>
    <property type="match status" value="1"/>
</dbReference>
<evidence type="ECO:0000313" key="2">
    <source>
        <dbReference type="EMBL" id="KAJ1968166.1"/>
    </source>
</evidence>
<dbReference type="SUPFAM" id="SSF50249">
    <property type="entry name" value="Nucleic acid-binding proteins"/>
    <property type="match status" value="1"/>
</dbReference>
<feature type="compositionally biased region" description="Acidic residues" evidence="1">
    <location>
        <begin position="126"/>
        <end position="144"/>
    </location>
</feature>
<protein>
    <submittedName>
        <fullName evidence="2">Phosphatidylserine decarboxylase 1</fullName>
    </submittedName>
</protein>
<dbReference type="OrthoDB" id="1738325at2759"/>
<gene>
    <name evidence="2" type="primary">PSD1_1</name>
    <name evidence="2" type="ORF">IWQ62_001411</name>
</gene>
<dbReference type="EMBL" id="JANBPY010000222">
    <property type="protein sequence ID" value="KAJ1968166.1"/>
    <property type="molecule type" value="Genomic_DNA"/>
</dbReference>
<feature type="non-terminal residue" evidence="2">
    <location>
        <position position="1"/>
    </location>
</feature>
<evidence type="ECO:0000256" key="1">
    <source>
        <dbReference type="SAM" id="MobiDB-lite"/>
    </source>
</evidence>
<dbReference type="Proteomes" id="UP001150925">
    <property type="component" value="Unassembled WGS sequence"/>
</dbReference>